<evidence type="ECO:0000313" key="2">
    <source>
        <dbReference type="EMBL" id="EJW92768.1"/>
    </source>
</evidence>
<dbReference type="AlphaFoldDB" id="J9FEC5"/>
<keyword evidence="2" id="KW-0378">Hydrolase</keyword>
<accession>J9FEC5</accession>
<keyword evidence="2" id="KW-0540">Nuclease</keyword>
<sequence>AGRNGEHEARFLEDNKIFYTFEEIAVPLSSFGSRKDLQEYFMQVAPTKKENAVVVFSNQGWSFYEGMKPGDWVITPSKTAPGILHFGEISGGYNFDENEDECYRHFRPVNWFADLRRDVFGADIQATFNAPMTIYNLKYDERIRRIVEKSETSKVEQPFTPPPEKFSRRVA</sequence>
<organism evidence="2">
    <name type="scientific">gut metagenome</name>
    <dbReference type="NCBI Taxonomy" id="749906"/>
    <lineage>
        <taxon>unclassified sequences</taxon>
        <taxon>metagenomes</taxon>
        <taxon>organismal metagenomes</taxon>
    </lineage>
</organism>
<feature type="non-terminal residue" evidence="2">
    <location>
        <position position="1"/>
    </location>
</feature>
<feature type="region of interest" description="Disordered" evidence="1">
    <location>
        <begin position="151"/>
        <end position="171"/>
    </location>
</feature>
<reference evidence="2" key="1">
    <citation type="journal article" date="2012" name="PLoS ONE">
        <title>Gene sets for utilization of primary and secondary nutrition supplies in the distal gut of endangered iberian lynx.</title>
        <authorList>
            <person name="Alcaide M."/>
            <person name="Messina E."/>
            <person name="Richter M."/>
            <person name="Bargiela R."/>
            <person name="Peplies J."/>
            <person name="Huws S.A."/>
            <person name="Newbold C.J."/>
            <person name="Golyshin P.N."/>
            <person name="Simon M.A."/>
            <person name="Lopez G."/>
            <person name="Yakimov M.M."/>
            <person name="Ferrer M."/>
        </authorList>
    </citation>
    <scope>NUCLEOTIDE SEQUENCE</scope>
</reference>
<comment type="caution">
    <text evidence="2">The sequence shown here is derived from an EMBL/GenBank/DDBJ whole genome shotgun (WGS) entry which is preliminary data.</text>
</comment>
<gene>
    <name evidence="2" type="ORF">EVA_19125</name>
</gene>
<dbReference type="EMBL" id="AMCI01007356">
    <property type="protein sequence ID" value="EJW92768.1"/>
    <property type="molecule type" value="Genomic_DNA"/>
</dbReference>
<evidence type="ECO:0000256" key="1">
    <source>
        <dbReference type="SAM" id="MobiDB-lite"/>
    </source>
</evidence>
<name>J9FEC5_9ZZZZ</name>
<protein>
    <submittedName>
        <fullName evidence="2">Restriction endonuclease</fullName>
    </submittedName>
</protein>
<keyword evidence="2" id="KW-0255">Endonuclease</keyword>
<dbReference type="GO" id="GO:0004519">
    <property type="term" value="F:endonuclease activity"/>
    <property type="evidence" value="ECO:0007669"/>
    <property type="project" value="UniProtKB-KW"/>
</dbReference>
<proteinExistence type="predicted"/>